<evidence type="ECO:0000256" key="1">
    <source>
        <dbReference type="ARBA" id="ARBA00004370"/>
    </source>
</evidence>
<name>A0AAD1H4A5_MYCXE</name>
<dbReference type="EMBL" id="AP022314">
    <property type="protein sequence ID" value="BBU24898.1"/>
    <property type="molecule type" value="Genomic_DNA"/>
</dbReference>
<dbReference type="Proteomes" id="UP000464624">
    <property type="component" value="Chromosome"/>
</dbReference>
<sequence>MPDDGQATAPRAEGDAAPPEPLADDDDTAAADGRMFSAYGVASAALGVLCVAAIALGAAIWSAHRDEVAERSYQSRVLQTAADWTGVLINMTSDNVDASLQRLHDGTVGELNVDFDAAVRPYREVVQRLKSRSTGRIEAVAIESVHHDPDAAPGARQPAPGLPPVASRTDTVMVVATSVAENVGGKPQTVHWNLRLDVSDVDGKLLISQLGSIR</sequence>
<organism evidence="5 6">
    <name type="scientific">Mycobacterium xenopi</name>
    <dbReference type="NCBI Taxonomy" id="1789"/>
    <lineage>
        <taxon>Bacteria</taxon>
        <taxon>Bacillati</taxon>
        <taxon>Actinomycetota</taxon>
        <taxon>Actinomycetes</taxon>
        <taxon>Mycobacteriales</taxon>
        <taxon>Mycobacteriaceae</taxon>
        <taxon>Mycobacterium</taxon>
    </lineage>
</organism>
<keyword evidence="2 4" id="KW-0472">Membrane</keyword>
<reference evidence="5 6" key="1">
    <citation type="submission" date="2019-12" db="EMBL/GenBank/DDBJ databases">
        <title>Complete genome sequence of Mycolicibacterium xenopi str. JCM15661T.</title>
        <authorList>
            <person name="Yoshida M."/>
            <person name="Fukano H."/>
            <person name="Asakura T."/>
            <person name="Hoshino Y."/>
        </authorList>
    </citation>
    <scope>NUCLEOTIDE SEQUENCE [LARGE SCALE GENOMIC DNA]</scope>
    <source>
        <strain evidence="5 6">JCM 15661T</strain>
    </source>
</reference>
<dbReference type="PANTHER" id="PTHR37042:SF4">
    <property type="entry name" value="OUTER MEMBRANE PROTEIN RV1973"/>
    <property type="match status" value="1"/>
</dbReference>
<feature type="transmembrane region" description="Helical" evidence="4">
    <location>
        <begin position="36"/>
        <end position="61"/>
    </location>
</feature>
<keyword evidence="4" id="KW-1133">Transmembrane helix</keyword>
<dbReference type="KEGG" id="mxe:MYXE_46880"/>
<evidence type="ECO:0008006" key="7">
    <source>
        <dbReference type="Google" id="ProtNLM"/>
    </source>
</evidence>
<dbReference type="RefSeq" id="WP_004571670.1">
    <property type="nucleotide sequence ID" value="NZ_AP022314.1"/>
</dbReference>
<evidence type="ECO:0000256" key="3">
    <source>
        <dbReference type="SAM" id="MobiDB-lite"/>
    </source>
</evidence>
<feature type="region of interest" description="Disordered" evidence="3">
    <location>
        <begin position="145"/>
        <end position="166"/>
    </location>
</feature>
<proteinExistence type="predicted"/>
<gene>
    <name evidence="5" type="ORF">MYXE_46880</name>
</gene>
<comment type="subcellular location">
    <subcellularLocation>
        <location evidence="1">Membrane</location>
    </subcellularLocation>
</comment>
<dbReference type="GO" id="GO:0016020">
    <property type="term" value="C:membrane"/>
    <property type="evidence" value="ECO:0007669"/>
    <property type="project" value="UniProtKB-SubCell"/>
</dbReference>
<protein>
    <recommendedName>
        <fullName evidence="7">Mce associated membrane protein</fullName>
    </recommendedName>
</protein>
<feature type="region of interest" description="Disordered" evidence="3">
    <location>
        <begin position="1"/>
        <end position="27"/>
    </location>
</feature>
<dbReference type="AlphaFoldDB" id="A0AAD1H4A5"/>
<keyword evidence="4" id="KW-0812">Transmembrane</keyword>
<dbReference type="PANTHER" id="PTHR37042">
    <property type="entry name" value="OUTER MEMBRANE PROTEIN RV1973"/>
    <property type="match status" value="1"/>
</dbReference>
<evidence type="ECO:0000313" key="5">
    <source>
        <dbReference type="EMBL" id="BBU24898.1"/>
    </source>
</evidence>
<evidence type="ECO:0000256" key="4">
    <source>
        <dbReference type="SAM" id="Phobius"/>
    </source>
</evidence>
<evidence type="ECO:0000256" key="2">
    <source>
        <dbReference type="ARBA" id="ARBA00023136"/>
    </source>
</evidence>
<accession>A0AAD1H4A5</accession>
<evidence type="ECO:0000313" key="6">
    <source>
        <dbReference type="Proteomes" id="UP000464624"/>
    </source>
</evidence>